<gene>
    <name evidence="1" type="ORF">AN2V17_05970</name>
</gene>
<keyword evidence="2" id="KW-1185">Reference proteome</keyword>
<dbReference type="Proteomes" id="UP001374599">
    <property type="component" value="Unassembled WGS sequence"/>
</dbReference>
<evidence type="ECO:0000313" key="1">
    <source>
        <dbReference type="EMBL" id="GMQ61369.1"/>
    </source>
</evidence>
<dbReference type="EMBL" id="BTPU01000008">
    <property type="protein sequence ID" value="GMQ61369.1"/>
    <property type="molecule type" value="Genomic_DNA"/>
</dbReference>
<proteinExistence type="predicted"/>
<comment type="caution">
    <text evidence="1">The sequence shown here is derived from an EMBL/GenBank/DDBJ whole genome shotgun (WGS) entry which is preliminary data.</text>
</comment>
<protein>
    <submittedName>
        <fullName evidence="1">ABC transporter permease</fullName>
    </submittedName>
</protein>
<organism evidence="1 2">
    <name type="scientific">Vallitalea maricola</name>
    <dbReference type="NCBI Taxonomy" id="3074433"/>
    <lineage>
        <taxon>Bacteria</taxon>
        <taxon>Bacillati</taxon>
        <taxon>Bacillota</taxon>
        <taxon>Clostridia</taxon>
        <taxon>Lachnospirales</taxon>
        <taxon>Vallitaleaceae</taxon>
        <taxon>Vallitalea</taxon>
    </lineage>
</organism>
<name>A0ACB5UEJ5_9FIRM</name>
<sequence>MSNLIKLEFKKFYIRKNVFATLICNICILGFLCLIYFTGRAENDMAFTDYDGLISFLTTFVNVTYLIFAGFLISKFIIEEYKSKTILQLFSYPISRKKIIISKICIIAGFTFIFTIISNIMLFWSFYLVQALTNTVLEDINMTIVFSHLISTFTSALGNSMIGLIPLYFGMRKKSVPITILSSFIVACILNSSSNGFTLSSIIVIPIIFCLIGIFIVYISIKDIDSKDITI</sequence>
<reference evidence="1" key="1">
    <citation type="submission" date="2023-09" db="EMBL/GenBank/DDBJ databases">
        <title>Vallitalea sediminicola and Vallitalea maricola sp. nov., anaerobic bacteria isolated from marine sediment.</title>
        <authorList>
            <person name="Hirano S."/>
            <person name="Maeda A."/>
            <person name="Terahara T."/>
            <person name="Mori K."/>
            <person name="Hamada M."/>
            <person name="Matsumoto R."/>
            <person name="Kobayashi T."/>
        </authorList>
    </citation>
    <scope>NUCLEOTIDE SEQUENCE</scope>
    <source>
        <strain evidence="1">AN17-2</strain>
    </source>
</reference>
<evidence type="ECO:0000313" key="2">
    <source>
        <dbReference type="Proteomes" id="UP001374599"/>
    </source>
</evidence>
<accession>A0ACB5UEJ5</accession>